<dbReference type="InterPro" id="IPR044609">
    <property type="entry name" value="FKBP2/11"/>
</dbReference>
<dbReference type="InterPro" id="IPR001179">
    <property type="entry name" value="PPIase_FKBP_dom"/>
</dbReference>
<comment type="catalytic activity">
    <reaction evidence="1 5">
        <text>[protein]-peptidylproline (omega=180) = [protein]-peptidylproline (omega=0)</text>
        <dbReference type="Rhea" id="RHEA:16237"/>
        <dbReference type="Rhea" id="RHEA-COMP:10747"/>
        <dbReference type="Rhea" id="RHEA-COMP:10748"/>
        <dbReference type="ChEBI" id="CHEBI:83833"/>
        <dbReference type="ChEBI" id="CHEBI:83834"/>
        <dbReference type="EC" id="5.2.1.8"/>
    </reaction>
</comment>
<dbReference type="InterPro" id="IPR046357">
    <property type="entry name" value="PPIase_dom_sf"/>
</dbReference>
<dbReference type="PROSITE" id="PS50059">
    <property type="entry name" value="FKBP_PPIASE"/>
    <property type="match status" value="1"/>
</dbReference>
<evidence type="ECO:0000256" key="3">
    <source>
        <dbReference type="ARBA" id="ARBA00023110"/>
    </source>
</evidence>
<feature type="transmembrane region" description="Helical" evidence="7">
    <location>
        <begin position="172"/>
        <end position="191"/>
    </location>
</feature>
<dbReference type="GO" id="GO:0003755">
    <property type="term" value="F:peptidyl-prolyl cis-trans isomerase activity"/>
    <property type="evidence" value="ECO:0007669"/>
    <property type="project" value="UniProtKB-KW"/>
</dbReference>
<keyword evidence="4 5" id="KW-0413">Isomerase</keyword>
<dbReference type="SUPFAM" id="SSF54534">
    <property type="entry name" value="FKBP-like"/>
    <property type="match status" value="1"/>
</dbReference>
<feature type="compositionally biased region" description="Basic residues" evidence="6">
    <location>
        <begin position="212"/>
        <end position="221"/>
    </location>
</feature>
<dbReference type="OrthoDB" id="1902587at2759"/>
<reference evidence="10 11" key="1">
    <citation type="journal article" date="2017" name="Mycologia">
        <title>Bifiguratus adelaidae, gen. et sp. nov., a new member of Mucoromycotina in endophytic and soil-dwelling habitats.</title>
        <authorList>
            <person name="Torres-Cruz T.J."/>
            <person name="Billingsley Tobias T.L."/>
            <person name="Almatruk M."/>
            <person name="Hesse C."/>
            <person name="Kuske C.R."/>
            <person name="Desiro A."/>
            <person name="Benucci G.M."/>
            <person name="Bonito G."/>
            <person name="Stajich J.E."/>
            <person name="Dunlap C."/>
            <person name="Arnold A.E."/>
            <person name="Porras-Alfaro A."/>
        </authorList>
    </citation>
    <scope>NUCLEOTIDE SEQUENCE [LARGE SCALE GENOMIC DNA]</scope>
    <source>
        <strain evidence="10 11">AZ0501</strain>
    </source>
</reference>
<evidence type="ECO:0000256" key="2">
    <source>
        <dbReference type="ARBA" id="ARBA00013194"/>
    </source>
</evidence>
<accession>A0A261Y6G2</accession>
<gene>
    <name evidence="10" type="ORF">BZG36_01008</name>
</gene>
<feature type="signal peptide" evidence="8">
    <location>
        <begin position="1"/>
        <end position="23"/>
    </location>
</feature>
<dbReference type="GO" id="GO:0005783">
    <property type="term" value="C:endoplasmic reticulum"/>
    <property type="evidence" value="ECO:0007669"/>
    <property type="project" value="TreeGrafter"/>
</dbReference>
<dbReference type="EMBL" id="MVBO01000006">
    <property type="protein sequence ID" value="OZJ06192.1"/>
    <property type="molecule type" value="Genomic_DNA"/>
</dbReference>
<keyword evidence="3 5" id="KW-0697">Rotamase</keyword>
<dbReference type="AlphaFoldDB" id="A0A261Y6G2"/>
<evidence type="ECO:0000256" key="7">
    <source>
        <dbReference type="SAM" id="Phobius"/>
    </source>
</evidence>
<evidence type="ECO:0000259" key="9">
    <source>
        <dbReference type="PROSITE" id="PS50059"/>
    </source>
</evidence>
<name>A0A261Y6G2_9FUNG</name>
<proteinExistence type="predicted"/>
<protein>
    <recommendedName>
        <fullName evidence="2 5">peptidylprolyl isomerase</fullName>
        <ecNumber evidence="2 5">5.2.1.8</ecNumber>
    </recommendedName>
</protein>
<dbReference type="Pfam" id="PF00254">
    <property type="entry name" value="FKBP_C"/>
    <property type="match status" value="1"/>
</dbReference>
<keyword evidence="8" id="KW-0732">Signal</keyword>
<evidence type="ECO:0000256" key="1">
    <source>
        <dbReference type="ARBA" id="ARBA00000971"/>
    </source>
</evidence>
<comment type="caution">
    <text evidence="10">The sequence shown here is derived from an EMBL/GenBank/DDBJ whole genome shotgun (WGS) entry which is preliminary data.</text>
</comment>
<sequence length="221" mass="23685">MKILSALTSSVIAFLALANTANALKEPPKLLQVGVKHKVPAEECTQRSRDGDTLSMHYTGTLFDTGAKFDSSLDRNQPFEFRLGTGQVIKGWDQGLKNMCIGEKRRLVIPPELGYGDRGAGGTIPGGATLVFDVELLDIKAGPKLPFNRPAGQGTENLGEKQAVVEFMKSPLFLGSTGAMVLLFGIVYALAKKGEKKLAVSEVKAPASGTRKSPRVVKKKD</sequence>
<keyword evidence="7" id="KW-0472">Membrane</keyword>
<feature type="domain" description="PPIase FKBP-type" evidence="9">
    <location>
        <begin position="51"/>
        <end position="140"/>
    </location>
</feature>
<evidence type="ECO:0000256" key="4">
    <source>
        <dbReference type="ARBA" id="ARBA00023235"/>
    </source>
</evidence>
<feature type="chain" id="PRO_5012040192" description="peptidylprolyl isomerase" evidence="8">
    <location>
        <begin position="24"/>
        <end position="221"/>
    </location>
</feature>
<evidence type="ECO:0000313" key="11">
    <source>
        <dbReference type="Proteomes" id="UP000242875"/>
    </source>
</evidence>
<keyword evidence="7" id="KW-1133">Transmembrane helix</keyword>
<dbReference type="FunFam" id="3.10.50.40:FF:000006">
    <property type="entry name" value="Peptidyl-prolyl cis-trans isomerase"/>
    <property type="match status" value="1"/>
</dbReference>
<organism evidence="10 11">
    <name type="scientific">Bifiguratus adelaidae</name>
    <dbReference type="NCBI Taxonomy" id="1938954"/>
    <lineage>
        <taxon>Eukaryota</taxon>
        <taxon>Fungi</taxon>
        <taxon>Fungi incertae sedis</taxon>
        <taxon>Mucoromycota</taxon>
        <taxon>Mucoromycotina</taxon>
        <taxon>Endogonomycetes</taxon>
        <taxon>Endogonales</taxon>
        <taxon>Endogonales incertae sedis</taxon>
        <taxon>Bifiguratus</taxon>
    </lineage>
</organism>
<evidence type="ECO:0000256" key="6">
    <source>
        <dbReference type="SAM" id="MobiDB-lite"/>
    </source>
</evidence>
<evidence type="ECO:0000256" key="8">
    <source>
        <dbReference type="SAM" id="SignalP"/>
    </source>
</evidence>
<dbReference type="EC" id="5.2.1.8" evidence="2 5"/>
<dbReference type="PANTHER" id="PTHR45779:SF7">
    <property type="entry name" value="PEPTIDYLPROLYL ISOMERASE"/>
    <property type="match status" value="1"/>
</dbReference>
<evidence type="ECO:0000256" key="5">
    <source>
        <dbReference type="PROSITE-ProRule" id="PRU00277"/>
    </source>
</evidence>
<feature type="region of interest" description="Disordered" evidence="6">
    <location>
        <begin position="201"/>
        <end position="221"/>
    </location>
</feature>
<evidence type="ECO:0000313" key="10">
    <source>
        <dbReference type="EMBL" id="OZJ06192.1"/>
    </source>
</evidence>
<dbReference type="Proteomes" id="UP000242875">
    <property type="component" value="Unassembled WGS sequence"/>
</dbReference>
<keyword evidence="7" id="KW-0812">Transmembrane</keyword>
<dbReference type="Gene3D" id="3.10.50.40">
    <property type="match status" value="1"/>
</dbReference>
<dbReference type="PANTHER" id="PTHR45779">
    <property type="entry name" value="PEPTIDYLPROLYL ISOMERASE"/>
    <property type="match status" value="1"/>
</dbReference>
<keyword evidence="11" id="KW-1185">Reference proteome</keyword>